<comment type="catalytic activity">
    <reaction evidence="9">
        <text>isopentenyl phosphate + ATP = isopentenyl diphosphate + ADP</text>
        <dbReference type="Rhea" id="RHEA:33963"/>
        <dbReference type="ChEBI" id="CHEBI:30616"/>
        <dbReference type="ChEBI" id="CHEBI:65078"/>
        <dbReference type="ChEBI" id="CHEBI:128769"/>
        <dbReference type="ChEBI" id="CHEBI:456216"/>
        <dbReference type="EC" id="2.7.4.26"/>
    </reaction>
</comment>
<dbReference type="SUPFAM" id="SSF53633">
    <property type="entry name" value="Carbamate kinase-like"/>
    <property type="match status" value="1"/>
</dbReference>
<keyword evidence="4" id="KW-0808">Transferase</keyword>
<comment type="similarity">
    <text evidence="1">Belongs to the isopentenyl phosphate kinase family.</text>
</comment>
<sequence>GFGNPDTAPKQLLAGIPEIRHNMSLLASKVEKELNAQGIPGVVISPFMFVTLRDNLIDHFPTKIIEETLNAGTTVIIHGDVCIDETKSASILSGDTIVKYLTEHFSPKAVFIGTNVDGVMDDDPSVNPNAKHIPLINNSNKNRILSLTGPSSSTDVTGGMTKKITELLDLASQNVDIVIFNLLVAGRLTALFENDSVICTRIQS</sequence>
<dbReference type="GO" id="GO:0005524">
    <property type="term" value="F:ATP binding"/>
    <property type="evidence" value="ECO:0007669"/>
    <property type="project" value="UniProtKB-KW"/>
</dbReference>
<evidence type="ECO:0000256" key="5">
    <source>
        <dbReference type="ARBA" id="ARBA00022741"/>
    </source>
</evidence>
<dbReference type="GO" id="GO:0016114">
    <property type="term" value="P:terpenoid biosynthetic process"/>
    <property type="evidence" value="ECO:0007669"/>
    <property type="project" value="TreeGrafter"/>
</dbReference>
<proteinExistence type="inferred from homology"/>
<keyword evidence="6" id="KW-0418">Kinase</keyword>
<dbReference type="InterPro" id="IPR024192">
    <property type="entry name" value="Fosfomycin_R_FomA-type"/>
</dbReference>
<dbReference type="GO" id="GO:0102043">
    <property type="term" value="F:isopentenyl phosphate kinase activity"/>
    <property type="evidence" value="ECO:0007669"/>
    <property type="project" value="UniProtKB-EC"/>
</dbReference>
<dbReference type="AlphaFoldDB" id="X1GA21"/>
<feature type="domain" description="Aspartate/glutamate/uridylate kinase" evidence="10">
    <location>
        <begin position="21"/>
        <end position="181"/>
    </location>
</feature>
<dbReference type="EMBL" id="BARU01011139">
    <property type="protein sequence ID" value="GAH41660.1"/>
    <property type="molecule type" value="Genomic_DNA"/>
</dbReference>
<dbReference type="PANTHER" id="PTHR43654">
    <property type="entry name" value="GLUTAMATE 5-KINASE"/>
    <property type="match status" value="1"/>
</dbReference>
<dbReference type="EC" id="2.7.4.26" evidence="2"/>
<evidence type="ECO:0000256" key="6">
    <source>
        <dbReference type="ARBA" id="ARBA00022777"/>
    </source>
</evidence>
<dbReference type="GO" id="GO:0016301">
    <property type="term" value="F:kinase activity"/>
    <property type="evidence" value="ECO:0007669"/>
    <property type="project" value="UniProtKB-KW"/>
</dbReference>
<evidence type="ECO:0000256" key="7">
    <source>
        <dbReference type="ARBA" id="ARBA00022840"/>
    </source>
</evidence>
<evidence type="ECO:0000256" key="3">
    <source>
        <dbReference type="ARBA" id="ARBA00017267"/>
    </source>
</evidence>
<dbReference type="Gene3D" id="3.40.1160.10">
    <property type="entry name" value="Acetylglutamate kinase-like"/>
    <property type="match status" value="1"/>
</dbReference>
<organism evidence="11">
    <name type="scientific">marine sediment metagenome</name>
    <dbReference type="NCBI Taxonomy" id="412755"/>
    <lineage>
        <taxon>unclassified sequences</taxon>
        <taxon>metagenomes</taxon>
        <taxon>ecological metagenomes</taxon>
    </lineage>
</organism>
<evidence type="ECO:0000256" key="2">
    <source>
        <dbReference type="ARBA" id="ARBA00012908"/>
    </source>
</evidence>
<protein>
    <recommendedName>
        <fullName evidence="3">Isopentenyl phosphate kinase</fullName>
        <ecNumber evidence="2">2.7.4.26</ecNumber>
    </recommendedName>
</protein>
<feature type="non-terminal residue" evidence="11">
    <location>
        <position position="1"/>
    </location>
</feature>
<dbReference type="InterPro" id="IPR001048">
    <property type="entry name" value="Asp/Glu/Uridylate_kinase"/>
</dbReference>
<gene>
    <name evidence="11" type="ORF">S03H2_21002</name>
</gene>
<keyword evidence="5" id="KW-0547">Nucleotide-binding</keyword>
<evidence type="ECO:0000313" key="11">
    <source>
        <dbReference type="EMBL" id="GAH41660.1"/>
    </source>
</evidence>
<dbReference type="InterPro" id="IPR036393">
    <property type="entry name" value="AceGlu_kinase-like_sf"/>
</dbReference>
<evidence type="ECO:0000256" key="4">
    <source>
        <dbReference type="ARBA" id="ARBA00022679"/>
    </source>
</evidence>
<evidence type="ECO:0000259" key="10">
    <source>
        <dbReference type="Pfam" id="PF00696"/>
    </source>
</evidence>
<dbReference type="GO" id="GO:0005829">
    <property type="term" value="C:cytosol"/>
    <property type="evidence" value="ECO:0007669"/>
    <property type="project" value="TreeGrafter"/>
</dbReference>
<reference evidence="11" key="1">
    <citation type="journal article" date="2014" name="Front. Microbiol.">
        <title>High frequency of phylogenetically diverse reductive dehalogenase-homologous genes in deep subseafloor sedimentary metagenomes.</title>
        <authorList>
            <person name="Kawai M."/>
            <person name="Futagami T."/>
            <person name="Toyoda A."/>
            <person name="Takaki Y."/>
            <person name="Nishi S."/>
            <person name="Hori S."/>
            <person name="Arai W."/>
            <person name="Tsubouchi T."/>
            <person name="Morono Y."/>
            <person name="Uchiyama I."/>
            <person name="Ito T."/>
            <person name="Fujiyama A."/>
            <person name="Inagaki F."/>
            <person name="Takami H."/>
        </authorList>
    </citation>
    <scope>NUCLEOTIDE SEQUENCE</scope>
    <source>
        <strain evidence="11">Expedition CK06-06</strain>
    </source>
</reference>
<evidence type="ECO:0000256" key="8">
    <source>
        <dbReference type="ARBA" id="ARBA00023229"/>
    </source>
</evidence>
<keyword evidence="8" id="KW-0414">Isoprene biosynthesis</keyword>
<evidence type="ECO:0000256" key="1">
    <source>
        <dbReference type="ARBA" id="ARBA00010540"/>
    </source>
</evidence>
<dbReference type="NCBIfam" id="NF040647">
    <property type="entry name" value="IPPK_Arch"/>
    <property type="match status" value="1"/>
</dbReference>
<dbReference type="Pfam" id="PF00696">
    <property type="entry name" value="AA_kinase"/>
    <property type="match status" value="1"/>
</dbReference>
<keyword evidence="7" id="KW-0067">ATP-binding</keyword>
<accession>X1GA21</accession>
<dbReference type="PANTHER" id="PTHR43654:SF1">
    <property type="entry name" value="ISOPENTENYL PHOSPHATE KINASE"/>
    <property type="match status" value="1"/>
</dbReference>
<name>X1GA21_9ZZZZ</name>
<evidence type="ECO:0000256" key="9">
    <source>
        <dbReference type="ARBA" id="ARBA00049063"/>
    </source>
</evidence>
<comment type="caution">
    <text evidence="11">The sequence shown here is derived from an EMBL/GenBank/DDBJ whole genome shotgun (WGS) entry which is preliminary data.</text>
</comment>